<organism evidence="5">
    <name type="scientific">human gut metagenome</name>
    <dbReference type="NCBI Taxonomy" id="408170"/>
    <lineage>
        <taxon>unclassified sequences</taxon>
        <taxon>metagenomes</taxon>
        <taxon>organismal metagenomes</taxon>
    </lineage>
</organism>
<dbReference type="GO" id="GO:0003743">
    <property type="term" value="F:translation initiation factor activity"/>
    <property type="evidence" value="ECO:0007669"/>
    <property type="project" value="UniProtKB-KW"/>
</dbReference>
<dbReference type="EMBL" id="AJWY01002037">
    <property type="protein sequence ID" value="EKC78860.1"/>
    <property type="molecule type" value="Genomic_DNA"/>
</dbReference>
<dbReference type="InterPro" id="IPR000178">
    <property type="entry name" value="TF_IF2_bacterial-like"/>
</dbReference>
<dbReference type="GO" id="GO:0005829">
    <property type="term" value="C:cytosol"/>
    <property type="evidence" value="ECO:0007669"/>
    <property type="project" value="TreeGrafter"/>
</dbReference>
<dbReference type="InterPro" id="IPR004161">
    <property type="entry name" value="EFTu-like_2"/>
</dbReference>
<accession>K1UL56</accession>
<feature type="non-terminal residue" evidence="5">
    <location>
        <position position="1"/>
    </location>
</feature>
<dbReference type="PROSITE" id="PS01176">
    <property type="entry name" value="IF2"/>
    <property type="match status" value="1"/>
</dbReference>
<dbReference type="Gene3D" id="2.40.30.10">
    <property type="entry name" value="Translation factors"/>
    <property type="match status" value="1"/>
</dbReference>
<comment type="subcellular location">
    <subcellularLocation>
        <location evidence="1">Cytoplasm</location>
    </subcellularLocation>
</comment>
<sequence length="90" mass="10108">EVMEIFRISKVGTVAGCVVREGKLTRHTPIRVIRDGIVIYTGKLGSLKRFKDDVKEVLTGQDCGLNIESFNDIRVGDVIEGYEQVEVKRN</sequence>
<evidence type="ECO:0000259" key="4">
    <source>
        <dbReference type="Pfam" id="PF03144"/>
    </source>
</evidence>
<comment type="caution">
    <text evidence="5">The sequence shown here is derived from an EMBL/GenBank/DDBJ whole genome shotgun (WGS) entry which is preliminary data.</text>
</comment>
<gene>
    <name evidence="5" type="ORF">LEA_03047</name>
</gene>
<evidence type="ECO:0000256" key="2">
    <source>
        <dbReference type="ARBA" id="ARBA00022741"/>
    </source>
</evidence>
<name>K1UL56_9ZZZZ</name>
<keyword evidence="5" id="KW-0648">Protein biosynthesis</keyword>
<evidence type="ECO:0000313" key="5">
    <source>
        <dbReference type="EMBL" id="EKC78860.1"/>
    </source>
</evidence>
<dbReference type="InterPro" id="IPR015760">
    <property type="entry name" value="TIF_IF2"/>
</dbReference>
<dbReference type="FunFam" id="2.40.30.10:FF:000008">
    <property type="entry name" value="Translation initiation factor IF-2"/>
    <property type="match status" value="1"/>
</dbReference>
<feature type="domain" description="Translation elongation factor EFTu-like" evidence="4">
    <location>
        <begin position="12"/>
        <end position="79"/>
    </location>
</feature>
<protein>
    <submittedName>
        <fullName evidence="5">Translation initiation factor IF-2</fullName>
    </submittedName>
</protein>
<reference evidence="5" key="1">
    <citation type="journal article" date="2013" name="Environ. Microbiol.">
        <title>Microbiota from the distal guts of lean and obese adolescents exhibit partial functional redundancy besides clear differences in community structure.</title>
        <authorList>
            <person name="Ferrer M."/>
            <person name="Ruiz A."/>
            <person name="Lanza F."/>
            <person name="Haange S.B."/>
            <person name="Oberbach A."/>
            <person name="Till H."/>
            <person name="Bargiela R."/>
            <person name="Campoy C."/>
            <person name="Segura M.T."/>
            <person name="Richter M."/>
            <person name="von Bergen M."/>
            <person name="Seifert J."/>
            <person name="Suarez A."/>
        </authorList>
    </citation>
    <scope>NUCLEOTIDE SEQUENCE</scope>
</reference>
<dbReference type="GO" id="GO:0003924">
    <property type="term" value="F:GTPase activity"/>
    <property type="evidence" value="ECO:0007669"/>
    <property type="project" value="InterPro"/>
</dbReference>
<keyword evidence="3" id="KW-0342">GTP-binding</keyword>
<dbReference type="PANTHER" id="PTHR43381">
    <property type="entry name" value="TRANSLATION INITIATION FACTOR IF-2-RELATED"/>
    <property type="match status" value="1"/>
</dbReference>
<evidence type="ECO:0000256" key="3">
    <source>
        <dbReference type="ARBA" id="ARBA00023134"/>
    </source>
</evidence>
<proteinExistence type="predicted"/>
<dbReference type="SUPFAM" id="SSF50447">
    <property type="entry name" value="Translation proteins"/>
    <property type="match status" value="1"/>
</dbReference>
<dbReference type="Pfam" id="PF03144">
    <property type="entry name" value="GTP_EFTU_D2"/>
    <property type="match status" value="1"/>
</dbReference>
<dbReference type="AlphaFoldDB" id="K1UL56"/>
<keyword evidence="5" id="KW-0396">Initiation factor</keyword>
<evidence type="ECO:0000256" key="1">
    <source>
        <dbReference type="ARBA" id="ARBA00004496"/>
    </source>
</evidence>
<dbReference type="InterPro" id="IPR009000">
    <property type="entry name" value="Transl_B-barrel_sf"/>
</dbReference>
<keyword evidence="2" id="KW-0547">Nucleotide-binding</keyword>
<dbReference type="PANTHER" id="PTHR43381:SF5">
    <property type="entry name" value="TR-TYPE G DOMAIN-CONTAINING PROTEIN"/>
    <property type="match status" value="1"/>
</dbReference>
<dbReference type="CDD" id="cd03692">
    <property type="entry name" value="mtIF2_IVc"/>
    <property type="match status" value="1"/>
</dbReference>
<dbReference type="GO" id="GO:0005525">
    <property type="term" value="F:GTP binding"/>
    <property type="evidence" value="ECO:0007669"/>
    <property type="project" value="UniProtKB-KW"/>
</dbReference>